<reference evidence="1 2" key="1">
    <citation type="journal article" date="2016" name="Nat. Commun.">
        <title>Thousands of microbial genomes shed light on interconnected biogeochemical processes in an aquifer system.</title>
        <authorList>
            <person name="Anantharaman K."/>
            <person name="Brown C.T."/>
            <person name="Hug L.A."/>
            <person name="Sharon I."/>
            <person name="Castelle C.J."/>
            <person name="Probst A.J."/>
            <person name="Thomas B.C."/>
            <person name="Singh A."/>
            <person name="Wilkins M.J."/>
            <person name="Karaoz U."/>
            <person name="Brodie E.L."/>
            <person name="Williams K.H."/>
            <person name="Hubbard S.S."/>
            <person name="Banfield J.F."/>
        </authorList>
    </citation>
    <scope>NUCLEOTIDE SEQUENCE [LARGE SCALE GENOMIC DNA]</scope>
</reference>
<name>A0A1G2S6A3_9BACT</name>
<gene>
    <name evidence="1" type="ORF">A2675_00015</name>
</gene>
<evidence type="ECO:0000313" key="2">
    <source>
        <dbReference type="Proteomes" id="UP000176997"/>
    </source>
</evidence>
<dbReference type="AlphaFoldDB" id="A0A1G2S6A3"/>
<dbReference type="STRING" id="1802723.A2675_00015"/>
<proteinExistence type="predicted"/>
<dbReference type="EMBL" id="MHUS01000041">
    <property type="protein sequence ID" value="OHA79821.1"/>
    <property type="molecule type" value="Genomic_DNA"/>
</dbReference>
<dbReference type="Proteomes" id="UP000176997">
    <property type="component" value="Unassembled WGS sequence"/>
</dbReference>
<organism evidence="1 2">
    <name type="scientific">Candidatus Yonathbacteria bacterium RIFCSPHIGHO2_01_FULL_51_10</name>
    <dbReference type="NCBI Taxonomy" id="1802723"/>
    <lineage>
        <taxon>Bacteria</taxon>
        <taxon>Candidatus Yonathiibacteriota</taxon>
    </lineage>
</organism>
<sequence length="456" mass="52176">MSLFILDKNNFRTELGRQLAHKYFGYTYDEEQSRAAMNGMPLETRVEPTTQRLPVGVIAPEDASLAVLHHEPIFTFPEQLPNVRRTQPRNTLTLHDLVQYFRHQGVVEEESLCCAITLAAINGSSFGVEGYSGSGKTFIVDKLVRLLPEVYTVQQSSDQAIFRVAEQLNSSRFVYIPELQKAMQNKKAPIIEVIKDLTEGKDANKIVTARDGSGVVEYSIKSGITIIYTLAVENQFKKDDESSRRLIRFMTDASPDHLEAIHRSKAQSRYTLGMDEDTRAQHEARIREHLEDCIGLRDVHVIDPFADYIAELVPKTQKSVSYVDHYYRLIDASTRFHFNQRMSTSVNGKTYLFAALEDHFHVYGMYFTAFVETLRELMQDEEQAALDAIRHMNWEDCFASGERVMRTSPQLHAVRRRQGALEEWLERQRVHCELASYDYSTGDTVSILQGDHHAGQ</sequence>
<comment type="caution">
    <text evidence="1">The sequence shown here is derived from an EMBL/GenBank/DDBJ whole genome shotgun (WGS) entry which is preliminary data.</text>
</comment>
<protein>
    <submittedName>
        <fullName evidence="1">Uncharacterized protein</fullName>
    </submittedName>
</protein>
<evidence type="ECO:0000313" key="1">
    <source>
        <dbReference type="EMBL" id="OHA79821.1"/>
    </source>
</evidence>
<accession>A0A1G2S6A3</accession>